<comment type="caution">
    <text evidence="2">The sequence shown here is derived from an EMBL/GenBank/DDBJ whole genome shotgun (WGS) entry which is preliminary data.</text>
</comment>
<feature type="transmembrane region" description="Helical" evidence="1">
    <location>
        <begin position="40"/>
        <end position="61"/>
    </location>
</feature>
<dbReference type="EMBL" id="JAFLVR010000038">
    <property type="protein sequence ID" value="MBO0453766.1"/>
    <property type="molecule type" value="Genomic_DNA"/>
</dbReference>
<evidence type="ECO:0000313" key="2">
    <source>
        <dbReference type="EMBL" id="MBO0453766.1"/>
    </source>
</evidence>
<feature type="transmembrane region" description="Helical" evidence="1">
    <location>
        <begin position="12"/>
        <end position="34"/>
    </location>
</feature>
<dbReference type="RefSeq" id="WP_207109524.1">
    <property type="nucleotide sequence ID" value="NZ_JAFLVR010000038.1"/>
</dbReference>
<protein>
    <submittedName>
        <fullName evidence="2">RDD family protein</fullName>
    </submittedName>
</protein>
<keyword evidence="1" id="KW-0472">Membrane</keyword>
<sequence length="148" mass="16740">MKKGVKSRKLFAAVVDLFIYSILVRIFLFSLYQSGINQQISFLMGLLVGGMLSYVAVPLFLKGQTLGMKMNGLVYSFVNEDTFKNGIILAGRFLSQLFLNIVLLGMPLAINLFLMLWRKDGNTIADRLFASMMVSQKYFSTKKRMGRT</sequence>
<gene>
    <name evidence="2" type="ORF">JZO85_16005</name>
</gene>
<evidence type="ECO:0000313" key="3">
    <source>
        <dbReference type="Proteomes" id="UP000664495"/>
    </source>
</evidence>
<organism evidence="2 3">
    <name type="scientific">Candidatus Enterococcus murrayae</name>
    <dbReference type="NCBI Taxonomy" id="2815321"/>
    <lineage>
        <taxon>Bacteria</taxon>
        <taxon>Bacillati</taxon>
        <taxon>Bacillota</taxon>
        <taxon>Bacilli</taxon>
        <taxon>Lactobacillales</taxon>
        <taxon>Enterococcaceae</taxon>
        <taxon>Enterococcus</taxon>
    </lineage>
</organism>
<accession>A0ABS3HJZ3</accession>
<name>A0ABS3HJZ3_9ENTE</name>
<keyword evidence="1" id="KW-1133">Transmembrane helix</keyword>
<keyword evidence="1" id="KW-0812">Transmembrane</keyword>
<proteinExistence type="predicted"/>
<dbReference type="Proteomes" id="UP000664495">
    <property type="component" value="Unassembled WGS sequence"/>
</dbReference>
<feature type="transmembrane region" description="Helical" evidence="1">
    <location>
        <begin position="97"/>
        <end position="117"/>
    </location>
</feature>
<evidence type="ECO:0000256" key="1">
    <source>
        <dbReference type="SAM" id="Phobius"/>
    </source>
</evidence>
<keyword evidence="3" id="KW-1185">Reference proteome</keyword>
<reference evidence="2 3" key="1">
    <citation type="submission" date="2021-03" db="EMBL/GenBank/DDBJ databases">
        <title>Enterococcal diversity collection.</title>
        <authorList>
            <person name="Gilmore M.S."/>
            <person name="Schwartzman J."/>
            <person name="Van Tyne D."/>
            <person name="Martin M."/>
            <person name="Earl A.M."/>
            <person name="Manson A.L."/>
            <person name="Straub T."/>
            <person name="Salamzade R."/>
            <person name="Saavedra J."/>
            <person name="Lebreton F."/>
            <person name="Prichula J."/>
            <person name="Schaufler K."/>
            <person name="Gaca A."/>
            <person name="Sgardioli B."/>
            <person name="Wagenaar J."/>
            <person name="Strong T."/>
        </authorList>
    </citation>
    <scope>NUCLEOTIDE SEQUENCE [LARGE SCALE GENOMIC DNA]</scope>
    <source>
        <strain evidence="2 3">MJM16</strain>
    </source>
</reference>